<feature type="compositionally biased region" description="Basic and acidic residues" evidence="1">
    <location>
        <begin position="163"/>
        <end position="174"/>
    </location>
</feature>
<dbReference type="Proteomes" id="UP001149074">
    <property type="component" value="Unassembled WGS sequence"/>
</dbReference>
<feature type="compositionally biased region" description="Basic and acidic residues" evidence="1">
    <location>
        <begin position="1216"/>
        <end position="1228"/>
    </location>
</feature>
<dbReference type="RefSeq" id="XP_056469006.1">
    <property type="nucleotide sequence ID" value="XM_056624018.1"/>
</dbReference>
<feature type="compositionally biased region" description="Polar residues" evidence="1">
    <location>
        <begin position="410"/>
        <end position="422"/>
    </location>
</feature>
<dbReference type="GeneID" id="81362997"/>
<feature type="region of interest" description="Disordered" evidence="1">
    <location>
        <begin position="1033"/>
        <end position="1068"/>
    </location>
</feature>
<dbReference type="EMBL" id="JAPQKI010000011">
    <property type="protein sequence ID" value="KAJ5082484.1"/>
    <property type="molecule type" value="Genomic_DNA"/>
</dbReference>
<dbReference type="SUPFAM" id="SSF52047">
    <property type="entry name" value="RNI-like"/>
    <property type="match status" value="1"/>
</dbReference>
<protein>
    <recommendedName>
        <fullName evidence="4">Cell wall biogenesis protein Mhp1</fullName>
    </recommendedName>
</protein>
<dbReference type="PANTHER" id="PTHR24216">
    <property type="entry name" value="PAXILLIN-RELATED"/>
    <property type="match status" value="1"/>
</dbReference>
<reference evidence="2" key="1">
    <citation type="submission" date="2022-11" db="EMBL/GenBank/DDBJ databases">
        <authorList>
            <person name="Petersen C."/>
        </authorList>
    </citation>
    <scope>NUCLEOTIDE SEQUENCE</scope>
    <source>
        <strain evidence="2">IBT 30761</strain>
    </source>
</reference>
<feature type="region of interest" description="Disordered" evidence="1">
    <location>
        <begin position="251"/>
        <end position="425"/>
    </location>
</feature>
<feature type="region of interest" description="Disordered" evidence="1">
    <location>
        <begin position="1203"/>
        <end position="1228"/>
    </location>
</feature>
<dbReference type="AlphaFoldDB" id="A0A9W9JUM0"/>
<dbReference type="InterPro" id="IPR032675">
    <property type="entry name" value="LRR_dom_sf"/>
</dbReference>
<keyword evidence="3" id="KW-1185">Reference proteome</keyword>
<organism evidence="2 3">
    <name type="scientific">Penicillium argentinense</name>
    <dbReference type="NCBI Taxonomy" id="1131581"/>
    <lineage>
        <taxon>Eukaryota</taxon>
        <taxon>Fungi</taxon>
        <taxon>Dikarya</taxon>
        <taxon>Ascomycota</taxon>
        <taxon>Pezizomycotina</taxon>
        <taxon>Eurotiomycetes</taxon>
        <taxon>Eurotiomycetidae</taxon>
        <taxon>Eurotiales</taxon>
        <taxon>Aspergillaceae</taxon>
        <taxon>Penicillium</taxon>
    </lineage>
</organism>
<feature type="compositionally biased region" description="Low complexity" evidence="1">
    <location>
        <begin position="319"/>
        <end position="338"/>
    </location>
</feature>
<reference evidence="2" key="2">
    <citation type="journal article" date="2023" name="IMA Fungus">
        <title>Comparative genomic study of the Penicillium genus elucidates a diverse pangenome and 15 lateral gene transfer events.</title>
        <authorList>
            <person name="Petersen C."/>
            <person name="Sorensen T."/>
            <person name="Nielsen M.R."/>
            <person name="Sondergaard T.E."/>
            <person name="Sorensen J.L."/>
            <person name="Fitzpatrick D.A."/>
            <person name="Frisvad J.C."/>
            <person name="Nielsen K.L."/>
        </authorList>
    </citation>
    <scope>NUCLEOTIDE SEQUENCE</scope>
    <source>
        <strain evidence="2">IBT 30761</strain>
    </source>
</reference>
<feature type="compositionally biased region" description="Basic and acidic residues" evidence="1">
    <location>
        <begin position="67"/>
        <end position="92"/>
    </location>
</feature>
<comment type="caution">
    <text evidence="2">The sequence shown here is derived from an EMBL/GenBank/DDBJ whole genome shotgun (WGS) entry which is preliminary data.</text>
</comment>
<feature type="region of interest" description="Disordered" evidence="1">
    <location>
        <begin position="946"/>
        <end position="983"/>
    </location>
</feature>
<evidence type="ECO:0000313" key="2">
    <source>
        <dbReference type="EMBL" id="KAJ5082484.1"/>
    </source>
</evidence>
<dbReference type="Gene3D" id="3.80.10.10">
    <property type="entry name" value="Ribonuclease Inhibitor"/>
    <property type="match status" value="2"/>
</dbReference>
<feature type="compositionally biased region" description="Low complexity" evidence="1">
    <location>
        <begin position="117"/>
        <end position="137"/>
    </location>
</feature>
<feature type="compositionally biased region" description="Polar residues" evidence="1">
    <location>
        <begin position="339"/>
        <end position="348"/>
    </location>
</feature>
<evidence type="ECO:0000313" key="3">
    <source>
        <dbReference type="Proteomes" id="UP001149074"/>
    </source>
</evidence>
<dbReference type="OrthoDB" id="8436363at2759"/>
<dbReference type="PANTHER" id="PTHR24216:SF65">
    <property type="entry name" value="PAXILLIN-LIKE PROTEIN 1"/>
    <property type="match status" value="1"/>
</dbReference>
<sequence length="1228" mass="133556">MEGVQTVDVSWLHHSQKDHLSRTKSVSSALSDKSAAEKESATTSKPHRRSRSNSSPARPPSSGSPVPKREPENTPPNAEEKEKPQATEKNAEQKPPSTPSPASQKSAPKPVGGRRNSWISSLSSKFSSGSTPPSQSSLKGSPVSPKTTSPLDTHNPFGAAYSPKDKEDESKDEPGPFTSSSPKGPSFLHNALRKFSSSSGGLPKLPPNGVSCPRRVMNLDPNRERCKIAELNQSKLHRVAFCVDVEIAGVSHRDTDEDAPPTNQLRQPLPESHRQKSKKAEMKDKGKEEADALKDPQAAVAEKETPAPPSAQDTAGAVPSPSAPAQASSSPPDAQPPATETNDSSSKPATDAKPSEGKDPSRKAEKKKRSEEERKERKERKRRQAVANGSIPLQLSAEMDEDDEPRPPATGTSRSKTQSHPTTDPVRIYRRCCQLRETPVLKRVVDEISSPSSTLAESPGTVAALDLSNFPMTTQDIATFSDWLAVVPVRKLILENCALTDESIRSILAGLLTTKTVEQMRYRRRRSRRTDSPAANDESHGVVEKLSLKGNFKIGREGWRHIGLFVHLSKSLKAIDLSGIPFPKCRATSDGSTGQGQPQLTNPDVCNVFAKALAERFNGDHLEELLMTECKPSVEQVKSICDAATKMGLRRLGFANNDLNRESLGHVIEYLKIGQCEGLDLGGNLIKDDLDLLTEAIEPEMPLYALSLADCSLNPSVISPLLQALTRLHNLRFIDFSHNRDLFSMQPNSLGLFRRFLPKMPSLKRIHLADVALTPDNVIGLAEVLPECPSLCHLSILENPRIASLASAMDPEVQEEACAVYASMLAAVRVSRTIIAVDIEIPSAENNEVVKALASQIVAYSLRNLEGGAIAEELSETITSPLTKDVPVPEILQHIVGHAGANGTEEIAGDDEDEPAPDEDYVMGGTGVVKALGVCLGNLDQHGSDALGDHSLPASGTTTPRRPKSRGVVTKRPRDMSKNLLESARNIRTRIQSALVREDRAGNDANYRRLQFLDFTLHKMIQRFEDEYPETRLPQVAPTSAAPETSSQHSGEGVSAPGAPGSNLNSSMIDNETAVDDEETDQYAIHLSRTSSMTSLHARAMTSEEGHVHRLGQNLRRDFLNPDIGDREGDEDDDSRLVALREKLERLHEQQSQSPFDSAHAEEAFEKLGNTVDELWAAQRQDAEGFEKFKQSQIAAQINSGLRLASSVPSQNKSTATKDDAESKSPPS</sequence>
<feature type="compositionally biased region" description="Basic and acidic residues" evidence="1">
    <location>
        <begin position="353"/>
        <end position="376"/>
    </location>
</feature>
<feature type="compositionally biased region" description="Basic and acidic residues" evidence="1">
    <location>
        <begin position="271"/>
        <end position="294"/>
    </location>
</feature>
<proteinExistence type="predicted"/>
<accession>A0A9W9JUM0</accession>
<feature type="region of interest" description="Disordered" evidence="1">
    <location>
        <begin position="1"/>
        <end position="216"/>
    </location>
</feature>
<evidence type="ECO:0000256" key="1">
    <source>
        <dbReference type="SAM" id="MobiDB-lite"/>
    </source>
</evidence>
<feature type="compositionally biased region" description="Low complexity" evidence="1">
    <location>
        <begin position="52"/>
        <end position="66"/>
    </location>
</feature>
<feature type="compositionally biased region" description="Low complexity" evidence="1">
    <location>
        <begin position="100"/>
        <end position="110"/>
    </location>
</feature>
<evidence type="ECO:0008006" key="4">
    <source>
        <dbReference type="Google" id="ProtNLM"/>
    </source>
</evidence>
<gene>
    <name evidence="2" type="ORF">N7532_011527</name>
</gene>
<name>A0A9W9JUM0_9EURO</name>
<feature type="compositionally biased region" description="Basic residues" evidence="1">
    <location>
        <begin position="961"/>
        <end position="971"/>
    </location>
</feature>